<proteinExistence type="predicted"/>
<organism evidence="1">
    <name type="scientific">Streptomyces sp. NBC_00060</name>
    <dbReference type="NCBI Taxonomy" id="2975636"/>
    <lineage>
        <taxon>Bacteria</taxon>
        <taxon>Bacillati</taxon>
        <taxon>Actinomycetota</taxon>
        <taxon>Actinomycetes</taxon>
        <taxon>Kitasatosporales</taxon>
        <taxon>Streptomycetaceae</taxon>
        <taxon>Streptomyces</taxon>
    </lineage>
</organism>
<dbReference type="EMBL" id="CP108253">
    <property type="protein sequence ID" value="WTU41995.1"/>
    <property type="molecule type" value="Genomic_DNA"/>
</dbReference>
<protein>
    <submittedName>
        <fullName evidence="1">Uncharacterized protein</fullName>
    </submittedName>
</protein>
<evidence type="ECO:0000313" key="1">
    <source>
        <dbReference type="EMBL" id="WTU41995.1"/>
    </source>
</evidence>
<name>A0AAU2H239_9ACTN</name>
<reference evidence="1" key="1">
    <citation type="submission" date="2022-10" db="EMBL/GenBank/DDBJ databases">
        <title>The complete genomes of actinobacterial strains from the NBC collection.</title>
        <authorList>
            <person name="Joergensen T.S."/>
            <person name="Alvarez Arevalo M."/>
            <person name="Sterndorff E.B."/>
            <person name="Faurdal D."/>
            <person name="Vuksanovic O."/>
            <person name="Mourched A.-S."/>
            <person name="Charusanti P."/>
            <person name="Shaw S."/>
            <person name="Blin K."/>
            <person name="Weber T."/>
        </authorList>
    </citation>
    <scope>NUCLEOTIDE SEQUENCE</scope>
    <source>
        <strain evidence="1">NBC_00060</strain>
    </source>
</reference>
<dbReference type="AlphaFoldDB" id="A0AAU2H239"/>
<accession>A0AAU2H239</accession>
<gene>
    <name evidence="1" type="ORF">OHV25_21655</name>
</gene>
<sequence>MSNHGVPTDRQPAERWFSVAVAARVNSVVSVFFEKHARQEDAFAAVQAVESAWRETGGQGEEAEFQQESVPLVDRLRERAAESGRPSGAAVAAALEATRAVAAFHGDGDPRVREVQGAALAVALEFDRNGVAPPEGHPCWLAFESAGQAELASRVFARGAGFEPRDAFELRMASGEESMHYREAILSWMRDTH</sequence>